<evidence type="ECO:0000259" key="2">
    <source>
        <dbReference type="PROSITE" id="PS50158"/>
    </source>
</evidence>
<evidence type="ECO:0000313" key="3">
    <source>
        <dbReference type="EMBL" id="MBA0634173.1"/>
    </source>
</evidence>
<protein>
    <recommendedName>
        <fullName evidence="2">CCHC-type domain-containing protein</fullName>
    </recommendedName>
</protein>
<organism evidence="3 4">
    <name type="scientific">Gossypium davidsonii</name>
    <name type="common">Davidson's cotton</name>
    <name type="synonym">Gossypium klotzschianum subsp. davidsonii</name>
    <dbReference type="NCBI Taxonomy" id="34287"/>
    <lineage>
        <taxon>Eukaryota</taxon>
        <taxon>Viridiplantae</taxon>
        <taxon>Streptophyta</taxon>
        <taxon>Embryophyta</taxon>
        <taxon>Tracheophyta</taxon>
        <taxon>Spermatophyta</taxon>
        <taxon>Magnoliopsida</taxon>
        <taxon>eudicotyledons</taxon>
        <taxon>Gunneridae</taxon>
        <taxon>Pentapetalae</taxon>
        <taxon>rosids</taxon>
        <taxon>malvids</taxon>
        <taxon>Malvales</taxon>
        <taxon>Malvaceae</taxon>
        <taxon>Malvoideae</taxon>
        <taxon>Gossypium</taxon>
    </lineage>
</organism>
<keyword evidence="1" id="KW-0863">Zinc-finger</keyword>
<dbReference type="InterPro" id="IPR025558">
    <property type="entry name" value="DUF4283"/>
</dbReference>
<evidence type="ECO:0000256" key="1">
    <source>
        <dbReference type="PROSITE-ProRule" id="PRU00047"/>
    </source>
</evidence>
<dbReference type="PANTHER" id="PTHR31286:SF167">
    <property type="entry name" value="OS09G0268800 PROTEIN"/>
    <property type="match status" value="1"/>
</dbReference>
<dbReference type="GO" id="GO:0003676">
    <property type="term" value="F:nucleic acid binding"/>
    <property type="evidence" value="ECO:0007669"/>
    <property type="project" value="InterPro"/>
</dbReference>
<proteinExistence type="predicted"/>
<feature type="non-terminal residue" evidence="3">
    <location>
        <position position="341"/>
    </location>
</feature>
<dbReference type="Pfam" id="PF14392">
    <property type="entry name" value="zf-CCHC_4"/>
    <property type="match status" value="1"/>
</dbReference>
<dbReference type="EMBL" id="JABFAC010237176">
    <property type="protein sequence ID" value="MBA0634173.1"/>
    <property type="molecule type" value="Genomic_DNA"/>
</dbReference>
<dbReference type="PROSITE" id="PS50158">
    <property type="entry name" value="ZF_CCHC"/>
    <property type="match status" value="1"/>
</dbReference>
<gene>
    <name evidence="3" type="ORF">Godav_025534</name>
</gene>
<reference evidence="3 4" key="1">
    <citation type="journal article" date="2019" name="Genome Biol. Evol.">
        <title>Insights into the evolution of the New World diploid cottons (Gossypium, subgenus Houzingenia) based on genome sequencing.</title>
        <authorList>
            <person name="Grover C.E."/>
            <person name="Arick M.A. 2nd"/>
            <person name="Thrash A."/>
            <person name="Conover J.L."/>
            <person name="Sanders W.S."/>
            <person name="Peterson D.G."/>
            <person name="Frelichowski J.E."/>
            <person name="Scheffler J.A."/>
            <person name="Scheffler B.E."/>
            <person name="Wendel J.F."/>
        </authorList>
    </citation>
    <scope>NUCLEOTIDE SEQUENCE [LARGE SCALE GENOMIC DNA]</scope>
    <source>
        <strain evidence="3">27</strain>
        <tissue evidence="3">Leaf</tissue>
    </source>
</reference>
<keyword evidence="1" id="KW-0479">Metal-binding</keyword>
<sequence length="341" mass="39205">MRSIWRTKKKFEIQRVGQNLFLIVFELEEDLESILEGRPWLFRKSLILFNRLSQEMERDQISMTSSPFWIKIDSLLPELGKKDLMHAIGVTFGGVIRSEISDTCCRLRISMDVRKPLRRGIFVSSINIKKIWVPFKYENLSIFCFGCGRMGHGLTDCTQIIPARKSKISSDPPYSMALKAESKQVGKESLQFSAMWRNAVVQSSYTGGKVVLTISSKEFDERKNEIKEIQENMELMGGKELLQQQESKFGPEEVVKIDSSKAQVCTDINQEKRKSWKRIKTLDMEVELADVNSMRKRKFTEEGSPRSDERDGIKRVKMAGVEECERACSEGTLECSEQTEV</sequence>
<evidence type="ECO:0000313" key="4">
    <source>
        <dbReference type="Proteomes" id="UP000593561"/>
    </source>
</evidence>
<keyword evidence="4" id="KW-1185">Reference proteome</keyword>
<dbReference type="InterPro" id="IPR040256">
    <property type="entry name" value="At4g02000-like"/>
</dbReference>
<comment type="caution">
    <text evidence="3">The sequence shown here is derived from an EMBL/GenBank/DDBJ whole genome shotgun (WGS) entry which is preliminary data.</text>
</comment>
<dbReference type="InterPro" id="IPR025836">
    <property type="entry name" value="Zn_knuckle_CX2CX4HX4C"/>
</dbReference>
<name>A0A7J8T7L0_GOSDV</name>
<dbReference type="InterPro" id="IPR001878">
    <property type="entry name" value="Znf_CCHC"/>
</dbReference>
<dbReference type="GO" id="GO:0008270">
    <property type="term" value="F:zinc ion binding"/>
    <property type="evidence" value="ECO:0007669"/>
    <property type="project" value="UniProtKB-KW"/>
</dbReference>
<dbReference type="AlphaFoldDB" id="A0A7J8T7L0"/>
<feature type="domain" description="CCHC-type" evidence="2">
    <location>
        <begin position="144"/>
        <end position="159"/>
    </location>
</feature>
<dbReference type="Pfam" id="PF14111">
    <property type="entry name" value="DUF4283"/>
    <property type="match status" value="1"/>
</dbReference>
<accession>A0A7J8T7L0</accession>
<dbReference type="PANTHER" id="PTHR31286">
    <property type="entry name" value="GLYCINE-RICH CELL WALL STRUCTURAL PROTEIN 1.8-LIKE"/>
    <property type="match status" value="1"/>
</dbReference>
<keyword evidence="1" id="KW-0862">Zinc</keyword>
<dbReference type="Proteomes" id="UP000593561">
    <property type="component" value="Unassembled WGS sequence"/>
</dbReference>